<accession>A0ABQ1U5C4</accession>
<keyword evidence="2" id="KW-1185">Reference proteome</keyword>
<evidence type="ECO:0000313" key="2">
    <source>
        <dbReference type="Proteomes" id="UP000655016"/>
    </source>
</evidence>
<dbReference type="EMBL" id="BMKP01000004">
    <property type="protein sequence ID" value="GGF11179.1"/>
    <property type="molecule type" value="Genomic_DNA"/>
</dbReference>
<organism evidence="1 2">
    <name type="scientific">Flavobacterium limi</name>
    <dbReference type="NCBI Taxonomy" id="2045105"/>
    <lineage>
        <taxon>Bacteria</taxon>
        <taxon>Pseudomonadati</taxon>
        <taxon>Bacteroidota</taxon>
        <taxon>Flavobacteriia</taxon>
        <taxon>Flavobacteriales</taxon>
        <taxon>Flavobacteriaceae</taxon>
        <taxon>Flavobacterium</taxon>
    </lineage>
</organism>
<evidence type="ECO:0000313" key="1">
    <source>
        <dbReference type="EMBL" id="GGF11179.1"/>
    </source>
</evidence>
<proteinExistence type="predicted"/>
<dbReference type="Proteomes" id="UP000655016">
    <property type="component" value="Unassembled WGS sequence"/>
</dbReference>
<sequence length="338" mass="40190">MNEIINITNGQNIIDVICDDFVGCLKIEKPVAYDKYELDSEQDSYKFFWLDADHKKIDELYNFKEVLIFGTDKEVETEIYSFLNIFSSARYEVLTQSLNLMNFDIHKNYFNVKDSKIYRYGYNSRFSLGPFNRDPCNIMFTMPLQNISHERVIFYKDLINKGIRPKIITTGYEDVVFILDGHHKLLAYQLSNIPAEIIFITRLDDNSDEEWLDLFLDYQFILSNEERDWIFENQKIGLLTDKTEKSLKYYTVLNTYLKEFEGHISTEVFNLILEALQSDKEEEKLWGNKKIHILRERNFKDKRIFLFINEVVGSVKINSKEEFDSLVEERLNNLDSNF</sequence>
<evidence type="ECO:0008006" key="3">
    <source>
        <dbReference type="Google" id="ProtNLM"/>
    </source>
</evidence>
<reference evidence="2" key="1">
    <citation type="journal article" date="2019" name="Int. J. Syst. Evol. Microbiol.">
        <title>The Global Catalogue of Microorganisms (GCM) 10K type strain sequencing project: providing services to taxonomists for standard genome sequencing and annotation.</title>
        <authorList>
            <consortium name="The Broad Institute Genomics Platform"/>
            <consortium name="The Broad Institute Genome Sequencing Center for Infectious Disease"/>
            <person name="Wu L."/>
            <person name="Ma J."/>
        </authorList>
    </citation>
    <scope>NUCLEOTIDE SEQUENCE [LARGE SCALE GENOMIC DNA]</scope>
    <source>
        <strain evidence="2">CGMCC 1.16060</strain>
    </source>
</reference>
<comment type="caution">
    <text evidence="1">The sequence shown here is derived from an EMBL/GenBank/DDBJ whole genome shotgun (WGS) entry which is preliminary data.</text>
</comment>
<name>A0ABQ1U5C4_9FLAO</name>
<dbReference type="RefSeq" id="WP_163394240.1">
    <property type="nucleotide sequence ID" value="NZ_BMKP01000004.1"/>
</dbReference>
<gene>
    <name evidence="1" type="ORF">GCM10011518_20460</name>
</gene>
<protein>
    <recommendedName>
        <fullName evidence="3">ParB-like nuclease domain-containing protein</fullName>
    </recommendedName>
</protein>